<evidence type="ECO:0000313" key="8">
    <source>
        <dbReference type="Proteomes" id="UP000294299"/>
    </source>
</evidence>
<dbReference type="InterPro" id="IPR003807">
    <property type="entry name" value="DUF202"/>
</dbReference>
<protein>
    <submittedName>
        <fullName evidence="7">Membrane protein</fullName>
    </submittedName>
</protein>
<dbReference type="Pfam" id="PF02656">
    <property type="entry name" value="DUF202"/>
    <property type="match status" value="1"/>
</dbReference>
<dbReference type="AlphaFoldDB" id="A0A484IEQ1"/>
<evidence type="ECO:0000259" key="6">
    <source>
        <dbReference type="Pfam" id="PF02656"/>
    </source>
</evidence>
<keyword evidence="3 5" id="KW-1133">Transmembrane helix</keyword>
<dbReference type="Proteomes" id="UP000294299">
    <property type="component" value="Chromosome NFRAN"/>
</dbReference>
<feature type="domain" description="DUF202" evidence="6">
    <location>
        <begin position="16"/>
        <end position="44"/>
    </location>
</feature>
<dbReference type="RefSeq" id="WP_134484672.1">
    <property type="nucleotide sequence ID" value="NZ_LR216287.1"/>
</dbReference>
<evidence type="ECO:0000256" key="5">
    <source>
        <dbReference type="SAM" id="Phobius"/>
    </source>
</evidence>
<dbReference type="EMBL" id="LR216287">
    <property type="protein sequence ID" value="VFJ14479.1"/>
    <property type="molecule type" value="Genomic_DNA"/>
</dbReference>
<name>A0A484IEQ1_9ARCH</name>
<evidence type="ECO:0000313" key="7">
    <source>
        <dbReference type="EMBL" id="VFJ14479.1"/>
    </source>
</evidence>
<dbReference type="GeneID" id="39421408"/>
<dbReference type="OrthoDB" id="11908at2157"/>
<evidence type="ECO:0000256" key="4">
    <source>
        <dbReference type="ARBA" id="ARBA00023136"/>
    </source>
</evidence>
<evidence type="ECO:0000256" key="3">
    <source>
        <dbReference type="ARBA" id="ARBA00022989"/>
    </source>
</evidence>
<evidence type="ECO:0000256" key="2">
    <source>
        <dbReference type="ARBA" id="ARBA00022692"/>
    </source>
</evidence>
<dbReference type="GO" id="GO:0012505">
    <property type="term" value="C:endomembrane system"/>
    <property type="evidence" value="ECO:0007669"/>
    <property type="project" value="UniProtKB-SubCell"/>
</dbReference>
<keyword evidence="8" id="KW-1185">Reference proteome</keyword>
<keyword evidence="4 5" id="KW-0472">Membrane</keyword>
<reference evidence="7 8" key="1">
    <citation type="submission" date="2019-02" db="EMBL/GenBank/DDBJ databases">
        <authorList>
            <person name="Lehtovirta-Morley E L."/>
        </authorList>
    </citation>
    <scope>NUCLEOTIDE SEQUENCE [LARGE SCALE GENOMIC DNA]</scope>
    <source>
        <strain evidence="7">NFRAN1</strain>
    </source>
</reference>
<accession>A0A484IEQ1</accession>
<gene>
    <name evidence="7" type="ORF">NFRAN_2157</name>
</gene>
<organism evidence="7 8">
    <name type="scientific">Candidatus Nitrosocosmicus franklandianus</name>
    <dbReference type="NCBI Taxonomy" id="1798806"/>
    <lineage>
        <taxon>Archaea</taxon>
        <taxon>Nitrososphaerota</taxon>
        <taxon>Nitrososphaeria</taxon>
        <taxon>Nitrososphaerales</taxon>
        <taxon>Nitrososphaeraceae</taxon>
        <taxon>Candidatus Nitrosocosmicus</taxon>
    </lineage>
</organism>
<proteinExistence type="predicted"/>
<dbReference type="KEGG" id="nfn:NFRAN_2157"/>
<sequence length="61" mass="7272">MVDDVDDKRKTDRSQQYLANERTFLSWVRTSIALIGLGFIISKFGYFLTEFRIIIYRYSVD</sequence>
<comment type="subcellular location">
    <subcellularLocation>
        <location evidence="1">Endomembrane system</location>
        <topology evidence="1">Multi-pass membrane protein</topology>
    </subcellularLocation>
</comment>
<feature type="transmembrane region" description="Helical" evidence="5">
    <location>
        <begin position="27"/>
        <end position="48"/>
    </location>
</feature>
<keyword evidence="2 5" id="KW-0812">Transmembrane</keyword>
<evidence type="ECO:0000256" key="1">
    <source>
        <dbReference type="ARBA" id="ARBA00004127"/>
    </source>
</evidence>